<comment type="caution">
    <text evidence="2">The sequence shown here is derived from an EMBL/GenBank/DDBJ whole genome shotgun (WGS) entry which is preliminary data.</text>
</comment>
<gene>
    <name evidence="2" type="ORF">ACFFNX_11005</name>
</gene>
<proteinExistence type="predicted"/>
<dbReference type="EMBL" id="JBHLZP010000058">
    <property type="protein sequence ID" value="MFB9832713.1"/>
    <property type="molecule type" value="Genomic_DNA"/>
</dbReference>
<name>A0ABV5YDI7_9ACTN</name>
<organism evidence="2 3">
    <name type="scientific">Actinoallomurus acaciae</name>
    <dbReference type="NCBI Taxonomy" id="502577"/>
    <lineage>
        <taxon>Bacteria</taxon>
        <taxon>Bacillati</taxon>
        <taxon>Actinomycetota</taxon>
        <taxon>Actinomycetes</taxon>
        <taxon>Streptosporangiales</taxon>
        <taxon>Thermomonosporaceae</taxon>
        <taxon>Actinoallomurus</taxon>
    </lineage>
</organism>
<dbReference type="Pfam" id="PF13391">
    <property type="entry name" value="HNH_2"/>
    <property type="match status" value="1"/>
</dbReference>
<dbReference type="GO" id="GO:0004519">
    <property type="term" value="F:endonuclease activity"/>
    <property type="evidence" value="ECO:0007669"/>
    <property type="project" value="UniProtKB-KW"/>
</dbReference>
<keyword evidence="2" id="KW-0255">Endonuclease</keyword>
<sequence length="310" mass="34729">MAAWLMIAVEERKRAGDGYDDDPSRHYSWDERVPNAAAVAVGDVIALWDTKTLLGVSVIEAIESGSGIKNVRSCPFCGTANVARRKTMTPDYKCWKCKAEFDEPITTQVQVKTYRSRHEAAWIELRGSIAGGELRQLCEKPGSQLSLRRLRWEDFRERIEKGKTPIPLDILDKTHEVIAGGHRKASVRVRVGQPAFREALLTTFGEVCAFTGPTPAPALEAAHLYSYATTGKHHRGGGLLLRRDVHRLFDLGLIAVNPKTHTLDVAATLAAYPHYAQFHGKPLYVRTTVDHINWLTKHWDMHRPSSQPFS</sequence>
<evidence type="ECO:0000259" key="1">
    <source>
        <dbReference type="Pfam" id="PF13391"/>
    </source>
</evidence>
<evidence type="ECO:0000313" key="3">
    <source>
        <dbReference type="Proteomes" id="UP001589627"/>
    </source>
</evidence>
<keyword evidence="2" id="KW-0540">Nuclease</keyword>
<accession>A0ABV5YDI7</accession>
<reference evidence="2 3" key="1">
    <citation type="submission" date="2024-09" db="EMBL/GenBank/DDBJ databases">
        <authorList>
            <person name="Sun Q."/>
            <person name="Mori K."/>
        </authorList>
    </citation>
    <scope>NUCLEOTIDE SEQUENCE [LARGE SCALE GENOMIC DNA]</scope>
    <source>
        <strain evidence="2 3">TBRC 0563</strain>
    </source>
</reference>
<dbReference type="InterPro" id="IPR003615">
    <property type="entry name" value="HNH_nuc"/>
</dbReference>
<dbReference type="RefSeq" id="WP_378198936.1">
    <property type="nucleotide sequence ID" value="NZ_JBHLZP010000058.1"/>
</dbReference>
<protein>
    <submittedName>
        <fullName evidence="2">HNH endonuclease</fullName>
    </submittedName>
</protein>
<keyword evidence="2" id="KW-0378">Hydrolase</keyword>
<feature type="domain" description="HNH nuclease" evidence="1">
    <location>
        <begin position="208"/>
        <end position="257"/>
    </location>
</feature>
<keyword evidence="3" id="KW-1185">Reference proteome</keyword>
<evidence type="ECO:0000313" key="2">
    <source>
        <dbReference type="EMBL" id="MFB9832713.1"/>
    </source>
</evidence>
<dbReference type="Proteomes" id="UP001589627">
    <property type="component" value="Unassembled WGS sequence"/>
</dbReference>